<protein>
    <recommendedName>
        <fullName evidence="1">N-acetyltransferase domain-containing protein</fullName>
    </recommendedName>
</protein>
<evidence type="ECO:0000313" key="2">
    <source>
        <dbReference type="EMBL" id="OXM17133.1"/>
    </source>
</evidence>
<dbReference type="Proteomes" id="UP000215145">
    <property type="component" value="Unassembled WGS sequence"/>
</dbReference>
<dbReference type="GO" id="GO:0016747">
    <property type="term" value="F:acyltransferase activity, transferring groups other than amino-acyl groups"/>
    <property type="evidence" value="ECO:0007669"/>
    <property type="project" value="InterPro"/>
</dbReference>
<dbReference type="SUPFAM" id="SSF55729">
    <property type="entry name" value="Acyl-CoA N-acyltransferases (Nat)"/>
    <property type="match status" value="1"/>
</dbReference>
<dbReference type="Gene3D" id="3.40.630.30">
    <property type="match status" value="1"/>
</dbReference>
<dbReference type="Pfam" id="PF13302">
    <property type="entry name" value="Acetyltransf_3"/>
    <property type="match status" value="1"/>
</dbReference>
<dbReference type="AlphaFoldDB" id="A0A229P4F6"/>
<sequence>MSSNRKVEFPTLEMERLNLRILTLRDSEGVFKHFSDEEIIAFHIEDLGCRWGLFDKNDNSLIGTCGFHYLRNTNDDFTAEVGFDLSKQRWGRGLMVKARLLFD</sequence>
<comment type="caution">
    <text evidence="2">The sequence shown here is derived from an EMBL/GenBank/DDBJ whole genome shotgun (WGS) entry which is preliminary data.</text>
</comment>
<dbReference type="InterPro" id="IPR000182">
    <property type="entry name" value="GNAT_dom"/>
</dbReference>
<keyword evidence="3" id="KW-1185">Reference proteome</keyword>
<proteinExistence type="predicted"/>
<feature type="domain" description="N-acetyltransferase" evidence="1">
    <location>
        <begin position="46"/>
        <end position="98"/>
    </location>
</feature>
<name>A0A229P4F6_9BACL</name>
<evidence type="ECO:0000313" key="3">
    <source>
        <dbReference type="Proteomes" id="UP000215145"/>
    </source>
</evidence>
<dbReference type="EMBL" id="NMUQ01000001">
    <property type="protein sequence ID" value="OXM17133.1"/>
    <property type="molecule type" value="Genomic_DNA"/>
</dbReference>
<organism evidence="2 3">
    <name type="scientific">Paenibacillus herberti</name>
    <dbReference type="NCBI Taxonomy" id="1619309"/>
    <lineage>
        <taxon>Bacteria</taxon>
        <taxon>Bacillati</taxon>
        <taxon>Bacillota</taxon>
        <taxon>Bacilli</taxon>
        <taxon>Bacillales</taxon>
        <taxon>Paenibacillaceae</taxon>
        <taxon>Paenibacillus</taxon>
    </lineage>
</organism>
<reference evidence="2 3" key="1">
    <citation type="submission" date="2017-07" db="EMBL/GenBank/DDBJ databases">
        <title>Paenibacillus herberti R33 genome sequencing and assembly.</title>
        <authorList>
            <person name="Su W."/>
        </authorList>
    </citation>
    <scope>NUCLEOTIDE SEQUENCE [LARGE SCALE GENOMIC DNA]</scope>
    <source>
        <strain evidence="2 3">R33</strain>
    </source>
</reference>
<evidence type="ECO:0000259" key="1">
    <source>
        <dbReference type="Pfam" id="PF13302"/>
    </source>
</evidence>
<gene>
    <name evidence="2" type="ORF">CGZ75_11060</name>
</gene>
<accession>A0A229P4F6</accession>
<dbReference type="InterPro" id="IPR016181">
    <property type="entry name" value="Acyl_CoA_acyltransferase"/>
</dbReference>